<evidence type="ECO:0000313" key="3">
    <source>
        <dbReference type="Proteomes" id="UP000197528"/>
    </source>
</evidence>
<feature type="signal peptide" evidence="1">
    <location>
        <begin position="1"/>
        <end position="24"/>
    </location>
</feature>
<accession>A0A254PQT9</accession>
<name>A0A254PQT9_9BURK</name>
<dbReference type="Proteomes" id="UP000197528">
    <property type="component" value="Unassembled WGS sequence"/>
</dbReference>
<dbReference type="RefSeq" id="WP_088526079.1">
    <property type="nucleotide sequence ID" value="NZ_NGUP01000005.1"/>
</dbReference>
<feature type="chain" id="PRO_5011970698" description="Lipoprotein" evidence="1">
    <location>
        <begin position="25"/>
        <end position="121"/>
    </location>
</feature>
<gene>
    <name evidence="2" type="ORF">CBI31_09000</name>
</gene>
<sequence length="121" mass="12210">MKLKLSPSTSIAVLIAIGLSACTAAKLEARLEANPQCKESVNPKTGALMPCPGSDRSFYVAAGLETLRPAKVIATPANATDTPPVTNSMAGTSAAAKPAAVSCKPQLHKKTGGVLPCPPGD</sequence>
<dbReference type="AlphaFoldDB" id="A0A254PQT9"/>
<comment type="caution">
    <text evidence="2">The sequence shown here is derived from an EMBL/GenBank/DDBJ whole genome shotgun (WGS) entry which is preliminary data.</text>
</comment>
<evidence type="ECO:0000256" key="1">
    <source>
        <dbReference type="SAM" id="SignalP"/>
    </source>
</evidence>
<protein>
    <recommendedName>
        <fullName evidence="4">Lipoprotein</fullName>
    </recommendedName>
</protein>
<proteinExistence type="predicted"/>
<evidence type="ECO:0008006" key="4">
    <source>
        <dbReference type="Google" id="ProtNLM"/>
    </source>
</evidence>
<dbReference type="OrthoDB" id="9134240at2"/>
<keyword evidence="1" id="KW-0732">Signal</keyword>
<evidence type="ECO:0000313" key="2">
    <source>
        <dbReference type="EMBL" id="OWS68859.1"/>
    </source>
</evidence>
<reference evidence="2 3" key="1">
    <citation type="submission" date="2017-05" db="EMBL/GenBank/DDBJ databases">
        <title>Genome of Polynucleobacter sp. MWH-Feld-100.</title>
        <authorList>
            <person name="Hahn M.W."/>
        </authorList>
    </citation>
    <scope>NUCLEOTIDE SEQUENCE [LARGE SCALE GENOMIC DNA]</scope>
    <source>
        <strain evidence="2 3">MWH-Feld-100</strain>
    </source>
</reference>
<dbReference type="PROSITE" id="PS51257">
    <property type="entry name" value="PROKAR_LIPOPROTEIN"/>
    <property type="match status" value="1"/>
</dbReference>
<dbReference type="EMBL" id="NGUP01000005">
    <property type="protein sequence ID" value="OWS68859.1"/>
    <property type="molecule type" value="Genomic_DNA"/>
</dbReference>
<keyword evidence="3" id="KW-1185">Reference proteome</keyword>
<organism evidence="2 3">
    <name type="scientific">Polynucleobacter campilacus</name>
    <dbReference type="NCBI Taxonomy" id="1743163"/>
    <lineage>
        <taxon>Bacteria</taxon>
        <taxon>Pseudomonadati</taxon>
        <taxon>Pseudomonadota</taxon>
        <taxon>Betaproteobacteria</taxon>
        <taxon>Burkholderiales</taxon>
        <taxon>Burkholderiaceae</taxon>
        <taxon>Polynucleobacter</taxon>
    </lineage>
</organism>